<comment type="similarity">
    <text evidence="1 2">Belongs to the small heat shock protein (HSP20) family.</text>
</comment>
<dbReference type="CDD" id="cd06464">
    <property type="entry name" value="ACD_sHsps-like"/>
    <property type="match status" value="1"/>
</dbReference>
<dbReference type="OrthoDB" id="9788892at2"/>
<keyword evidence="5" id="KW-1185">Reference proteome</keyword>
<sequence>MSTESNVAVSGGNRAEQRTATIVPPVDIFEDASGITLIADLPGVSKDRLDIRVQSERLFIEAEARVEVPANLQVFHTEVDQPRYRRAFNLSAELDTGAIDASLKDGVLTLRIPRAQAAQPRRIEVQVG</sequence>
<organism evidence="4 5">
    <name type="scientific">Bordetella genomosp. 13</name>
    <dbReference type="NCBI Taxonomy" id="463040"/>
    <lineage>
        <taxon>Bacteria</taxon>
        <taxon>Pseudomonadati</taxon>
        <taxon>Pseudomonadota</taxon>
        <taxon>Betaproteobacteria</taxon>
        <taxon>Burkholderiales</taxon>
        <taxon>Alcaligenaceae</taxon>
        <taxon>Bordetella</taxon>
    </lineage>
</organism>
<dbReference type="InterPro" id="IPR002068">
    <property type="entry name" value="A-crystallin/Hsp20_dom"/>
</dbReference>
<protein>
    <submittedName>
        <fullName evidence="4">Heat-shock protein Hsp20</fullName>
    </submittedName>
</protein>
<dbReference type="PANTHER" id="PTHR11527">
    <property type="entry name" value="HEAT-SHOCK PROTEIN 20 FAMILY MEMBER"/>
    <property type="match status" value="1"/>
</dbReference>
<name>A0A1W6ZJ45_9BORD</name>
<dbReference type="PROSITE" id="PS01031">
    <property type="entry name" value="SHSP"/>
    <property type="match status" value="1"/>
</dbReference>
<reference evidence="4 5" key="1">
    <citation type="submission" date="2017-05" db="EMBL/GenBank/DDBJ databases">
        <title>Complete and WGS of Bordetella genogroups.</title>
        <authorList>
            <person name="Spilker T."/>
            <person name="LiPuma J."/>
        </authorList>
    </citation>
    <scope>NUCLEOTIDE SEQUENCE [LARGE SCALE GENOMIC DNA]</scope>
    <source>
        <strain evidence="4 5">AU7206</strain>
    </source>
</reference>
<accession>A0A1W6ZJ45</accession>
<dbReference type="InterPro" id="IPR031107">
    <property type="entry name" value="Small_HSP"/>
</dbReference>
<dbReference type="EMBL" id="CP021111">
    <property type="protein sequence ID" value="ARP97170.1"/>
    <property type="molecule type" value="Genomic_DNA"/>
</dbReference>
<evidence type="ECO:0000256" key="2">
    <source>
        <dbReference type="RuleBase" id="RU003616"/>
    </source>
</evidence>
<dbReference type="Pfam" id="PF00011">
    <property type="entry name" value="HSP20"/>
    <property type="match status" value="1"/>
</dbReference>
<evidence type="ECO:0000256" key="1">
    <source>
        <dbReference type="PROSITE-ProRule" id="PRU00285"/>
    </source>
</evidence>
<dbReference type="Proteomes" id="UP000194161">
    <property type="component" value="Chromosome"/>
</dbReference>
<evidence type="ECO:0000313" key="4">
    <source>
        <dbReference type="EMBL" id="ARP97170.1"/>
    </source>
</evidence>
<feature type="domain" description="SHSP" evidence="3">
    <location>
        <begin position="17"/>
        <end position="128"/>
    </location>
</feature>
<dbReference type="SUPFAM" id="SSF49764">
    <property type="entry name" value="HSP20-like chaperones"/>
    <property type="match status" value="1"/>
</dbReference>
<dbReference type="InterPro" id="IPR008978">
    <property type="entry name" value="HSP20-like_chaperone"/>
</dbReference>
<dbReference type="STRING" id="463040.CAL15_24050"/>
<evidence type="ECO:0000259" key="3">
    <source>
        <dbReference type="PROSITE" id="PS01031"/>
    </source>
</evidence>
<evidence type="ECO:0000313" key="5">
    <source>
        <dbReference type="Proteomes" id="UP000194161"/>
    </source>
</evidence>
<gene>
    <name evidence="4" type="ORF">CAL15_24050</name>
</gene>
<dbReference type="AlphaFoldDB" id="A0A1W6ZJ45"/>
<dbReference type="RefSeq" id="WP_086080809.1">
    <property type="nucleotide sequence ID" value="NZ_CP021111.1"/>
</dbReference>
<dbReference type="Gene3D" id="2.60.40.790">
    <property type="match status" value="1"/>
</dbReference>
<dbReference type="KEGG" id="bgm:CAL15_24050"/>
<proteinExistence type="inferred from homology"/>